<dbReference type="RefSeq" id="WP_072936305.1">
    <property type="nucleotide sequence ID" value="NZ_FQUG01000010.1"/>
</dbReference>
<dbReference type="Proteomes" id="UP000184404">
    <property type="component" value="Unassembled WGS sequence"/>
</dbReference>
<keyword evidence="2" id="KW-0732">Signal</keyword>
<dbReference type="AlphaFoldDB" id="A0A1M5A4G2"/>
<evidence type="ECO:0000256" key="2">
    <source>
        <dbReference type="SAM" id="SignalP"/>
    </source>
</evidence>
<evidence type="ECO:0000313" key="3">
    <source>
        <dbReference type="EMBL" id="SHF25114.1"/>
    </source>
</evidence>
<evidence type="ECO:0000256" key="1">
    <source>
        <dbReference type="SAM" id="MobiDB-lite"/>
    </source>
</evidence>
<sequence>MLKLKKLIAGALISASLASPLPVYAAEDAAPEAPAAAAVVTESADALDAASYLKLVQQKSSESPTQNLDMTCTVNSAIGNAVANFKLACILSSPVQPTKEGLRSKVIDAKTVEQINAESKNSSNLNPFENLGDNVLFMEGDMNLSINSPLTNNHNIKDHYYSKMDKNSYDRYKYDEKQKKWIHNQIKAEELKAGMGKFLENGAANADILSALVNPVVEEGPSTDTVRSLIVTTNLNDFWKAVSKMSPNVPAFEIDDPEAATLSIQIDVDRKTMKILRESGDFTNTMRYVAHALLNKSKTMNEMQKNMFGALINTATAQFEVKISEIGAEQYVLIPKKAIETPAVPFPKPKKDSKDKTNENAAGAPTDASDTNTEK</sequence>
<organism evidence="3 4">
    <name type="scientific">Schwartzia succinivorans DSM 10502</name>
    <dbReference type="NCBI Taxonomy" id="1123243"/>
    <lineage>
        <taxon>Bacteria</taxon>
        <taxon>Bacillati</taxon>
        <taxon>Bacillota</taxon>
        <taxon>Negativicutes</taxon>
        <taxon>Selenomonadales</taxon>
        <taxon>Selenomonadaceae</taxon>
        <taxon>Schwartzia</taxon>
    </lineage>
</organism>
<dbReference type="EMBL" id="FQUG01000010">
    <property type="protein sequence ID" value="SHF25114.1"/>
    <property type="molecule type" value="Genomic_DNA"/>
</dbReference>
<feature type="signal peptide" evidence="2">
    <location>
        <begin position="1"/>
        <end position="25"/>
    </location>
</feature>
<gene>
    <name evidence="3" type="ORF">SAMN02745190_02200</name>
</gene>
<dbReference type="STRING" id="1123243.SAMN02745190_02200"/>
<name>A0A1M5A4G2_9FIRM</name>
<feature type="region of interest" description="Disordered" evidence="1">
    <location>
        <begin position="342"/>
        <end position="375"/>
    </location>
</feature>
<proteinExistence type="predicted"/>
<reference evidence="3 4" key="1">
    <citation type="submission" date="2016-11" db="EMBL/GenBank/DDBJ databases">
        <authorList>
            <person name="Jaros S."/>
            <person name="Januszkiewicz K."/>
            <person name="Wedrychowicz H."/>
        </authorList>
    </citation>
    <scope>NUCLEOTIDE SEQUENCE [LARGE SCALE GENOMIC DNA]</scope>
    <source>
        <strain evidence="3 4">DSM 10502</strain>
    </source>
</reference>
<feature type="chain" id="PRO_5012251460" evidence="2">
    <location>
        <begin position="26"/>
        <end position="375"/>
    </location>
</feature>
<evidence type="ECO:0000313" key="4">
    <source>
        <dbReference type="Proteomes" id="UP000184404"/>
    </source>
</evidence>
<keyword evidence="4" id="KW-1185">Reference proteome</keyword>
<accession>A0A1M5A4G2</accession>
<feature type="compositionally biased region" description="Basic and acidic residues" evidence="1">
    <location>
        <begin position="349"/>
        <end position="358"/>
    </location>
</feature>
<protein>
    <submittedName>
        <fullName evidence="3">Uncharacterized protein</fullName>
    </submittedName>
</protein>